<feature type="transmembrane region" description="Helical" evidence="7">
    <location>
        <begin position="297"/>
        <end position="319"/>
    </location>
</feature>
<feature type="compositionally biased region" description="Gly residues" evidence="6">
    <location>
        <begin position="221"/>
        <end position="232"/>
    </location>
</feature>
<dbReference type="GO" id="GO:0016887">
    <property type="term" value="F:ATP hydrolysis activity"/>
    <property type="evidence" value="ECO:0007669"/>
    <property type="project" value="InterPro"/>
</dbReference>
<feature type="region of interest" description="Disordered" evidence="6">
    <location>
        <begin position="209"/>
        <end position="232"/>
    </location>
</feature>
<dbReference type="Pfam" id="PF00005">
    <property type="entry name" value="ABC_tran"/>
    <property type="match status" value="1"/>
</dbReference>
<evidence type="ECO:0000256" key="3">
    <source>
        <dbReference type="ARBA" id="ARBA00022692"/>
    </source>
</evidence>
<feature type="transmembrane region" description="Helical" evidence="7">
    <location>
        <begin position="385"/>
        <end position="408"/>
    </location>
</feature>
<accession>A0A2P6VQ61</accession>
<evidence type="ECO:0000313" key="12">
    <source>
        <dbReference type="Proteomes" id="UP000239649"/>
    </source>
</evidence>
<evidence type="ECO:0000256" key="1">
    <source>
        <dbReference type="ARBA" id="ARBA00004141"/>
    </source>
</evidence>
<dbReference type="Gene3D" id="3.40.50.300">
    <property type="entry name" value="P-loop containing nucleotide triphosphate hydrolases"/>
    <property type="match status" value="1"/>
</dbReference>
<protein>
    <submittedName>
        <fullName evidence="11">ABC transporter</fullName>
    </submittedName>
</protein>
<dbReference type="GO" id="GO:0140359">
    <property type="term" value="F:ABC-type transporter activity"/>
    <property type="evidence" value="ECO:0007669"/>
    <property type="project" value="InterPro"/>
</dbReference>
<organism evidence="11 12">
    <name type="scientific">Micractinium conductrix</name>
    <dbReference type="NCBI Taxonomy" id="554055"/>
    <lineage>
        <taxon>Eukaryota</taxon>
        <taxon>Viridiplantae</taxon>
        <taxon>Chlorophyta</taxon>
        <taxon>core chlorophytes</taxon>
        <taxon>Trebouxiophyceae</taxon>
        <taxon>Chlorellales</taxon>
        <taxon>Chlorellaceae</taxon>
        <taxon>Chlorella clade</taxon>
        <taxon>Micractinium</taxon>
    </lineage>
</organism>
<dbReference type="EMBL" id="LHPF02000001">
    <property type="protein sequence ID" value="PSC76238.1"/>
    <property type="molecule type" value="Genomic_DNA"/>
</dbReference>
<evidence type="ECO:0000313" key="11">
    <source>
        <dbReference type="EMBL" id="PSC76238.1"/>
    </source>
</evidence>
<keyword evidence="12" id="KW-1185">Reference proteome</keyword>
<evidence type="ECO:0000256" key="4">
    <source>
        <dbReference type="ARBA" id="ARBA00022989"/>
    </source>
</evidence>
<name>A0A2P6VQ61_9CHLO</name>
<dbReference type="InterPro" id="IPR003439">
    <property type="entry name" value="ABC_transporter-like_ATP-bd"/>
</dbReference>
<feature type="transmembrane region" description="Helical" evidence="7">
    <location>
        <begin position="462"/>
        <end position="484"/>
    </location>
</feature>
<dbReference type="Pfam" id="PF19055">
    <property type="entry name" value="ABC2_membrane_7"/>
    <property type="match status" value="1"/>
</dbReference>
<proteinExistence type="predicted"/>
<evidence type="ECO:0000259" key="8">
    <source>
        <dbReference type="Pfam" id="PF00005"/>
    </source>
</evidence>
<feature type="domain" description="ABC transporter family G" evidence="10">
    <location>
        <begin position="118"/>
        <end position="174"/>
    </location>
</feature>
<dbReference type="InterPro" id="IPR050352">
    <property type="entry name" value="ABCG_transporters"/>
</dbReference>
<dbReference type="PANTHER" id="PTHR48041:SF139">
    <property type="entry name" value="PROTEIN SCARLET"/>
    <property type="match status" value="1"/>
</dbReference>
<dbReference type="AlphaFoldDB" id="A0A2P6VQ61"/>
<keyword evidence="3 7" id="KW-0812">Transmembrane</keyword>
<dbReference type="InterPro" id="IPR027417">
    <property type="entry name" value="P-loop_NTPase"/>
</dbReference>
<dbReference type="OrthoDB" id="66620at2759"/>
<comment type="subcellular location">
    <subcellularLocation>
        <location evidence="1">Membrane</location>
        <topology evidence="1">Multi-pass membrane protein</topology>
    </subcellularLocation>
</comment>
<dbReference type="SUPFAM" id="SSF52540">
    <property type="entry name" value="P-loop containing nucleoside triphosphate hydrolases"/>
    <property type="match status" value="1"/>
</dbReference>
<reference evidence="11 12" key="1">
    <citation type="journal article" date="2018" name="Plant J.">
        <title>Genome sequences of Chlorella sorokiniana UTEX 1602 and Micractinium conductrix SAG 241.80: implications to maltose excretion by a green alga.</title>
        <authorList>
            <person name="Arriola M.B."/>
            <person name="Velmurugan N."/>
            <person name="Zhang Y."/>
            <person name="Plunkett M.H."/>
            <person name="Hondzo H."/>
            <person name="Barney B.M."/>
        </authorList>
    </citation>
    <scope>NUCLEOTIDE SEQUENCE [LARGE SCALE GENOMIC DNA]</scope>
    <source>
        <strain evidence="11 12">SAG 241.80</strain>
    </source>
</reference>
<keyword evidence="2" id="KW-0813">Transport</keyword>
<dbReference type="InterPro" id="IPR043926">
    <property type="entry name" value="ABCG_dom"/>
</dbReference>
<feature type="transmembrane region" description="Helical" evidence="7">
    <location>
        <begin position="262"/>
        <end position="285"/>
    </location>
</feature>
<evidence type="ECO:0000259" key="10">
    <source>
        <dbReference type="Pfam" id="PF19055"/>
    </source>
</evidence>
<sequence length="489" mass="53088">MLAALLKLPRSMRRADKVARVDAVLKELASAWDGGTAHRGLELEGCQHTLVGDEVVGLKGISGGQRRRVSVGIELVKSPRVLFLDEPTSGLDSEMAVSLVDTLVALARQNRTVCTTIHQPNSYITSKFDDFMLLHAGSSVYCGKWCDSVGYFASHGCPCPQFMNPSDYFMSVLKERGDELVGEWGKQECGRSSARLAALEAGEAPAAAAANGNGAEHGDAKGSGGGGDGAHGGLQVQPSVPWVYQVYVLAGRMFRQWWRNPAMLLSEACQYGFMALFVGLVYLQLNNSLATGVNDRAASLWFAMAILSFTPSYTAVVAWDKDRLLLRRESQQGITALFCVVMYFMVGYYPSAGCFFTFLLAFCLFQLISESVGGMWAAVCGNSTYAILVLTFVLLFLLSFSDFLLFSYSTYAYAAVVDNEFTHVTFYTKNGVAVPGAAIWNNEVENSPLAQANNGLSVATNLLILLALTVGTRLMAFALIWGMARLRKL</sequence>
<keyword evidence="4 7" id="KW-1133">Transmembrane helix</keyword>
<dbReference type="Pfam" id="PF01061">
    <property type="entry name" value="ABC2_membrane"/>
    <property type="match status" value="1"/>
</dbReference>
<comment type="caution">
    <text evidence="11">The sequence shown here is derived from an EMBL/GenBank/DDBJ whole genome shotgun (WGS) entry which is preliminary data.</text>
</comment>
<feature type="domain" description="ABC-2 type transporter transmembrane" evidence="9">
    <location>
        <begin position="244"/>
        <end position="404"/>
    </location>
</feature>
<dbReference type="InterPro" id="IPR013525">
    <property type="entry name" value="ABC2_TM"/>
</dbReference>
<dbReference type="GO" id="GO:0016020">
    <property type="term" value="C:membrane"/>
    <property type="evidence" value="ECO:0007669"/>
    <property type="project" value="UniProtKB-SubCell"/>
</dbReference>
<evidence type="ECO:0000259" key="9">
    <source>
        <dbReference type="Pfam" id="PF01061"/>
    </source>
</evidence>
<keyword evidence="5 7" id="KW-0472">Membrane</keyword>
<dbReference type="Proteomes" id="UP000239649">
    <property type="component" value="Unassembled WGS sequence"/>
</dbReference>
<evidence type="ECO:0000256" key="2">
    <source>
        <dbReference type="ARBA" id="ARBA00022448"/>
    </source>
</evidence>
<feature type="transmembrane region" description="Helical" evidence="7">
    <location>
        <begin position="331"/>
        <end position="349"/>
    </location>
</feature>
<dbReference type="GO" id="GO:0005524">
    <property type="term" value="F:ATP binding"/>
    <property type="evidence" value="ECO:0007669"/>
    <property type="project" value="InterPro"/>
</dbReference>
<evidence type="ECO:0000256" key="6">
    <source>
        <dbReference type="SAM" id="MobiDB-lite"/>
    </source>
</evidence>
<feature type="domain" description="ABC transporter" evidence="8">
    <location>
        <begin position="36"/>
        <end position="89"/>
    </location>
</feature>
<dbReference type="PANTHER" id="PTHR48041">
    <property type="entry name" value="ABC TRANSPORTER G FAMILY MEMBER 28"/>
    <property type="match status" value="1"/>
</dbReference>
<evidence type="ECO:0000256" key="7">
    <source>
        <dbReference type="SAM" id="Phobius"/>
    </source>
</evidence>
<evidence type="ECO:0000256" key="5">
    <source>
        <dbReference type="ARBA" id="ARBA00023136"/>
    </source>
</evidence>
<gene>
    <name evidence="11" type="primary">g705</name>
    <name evidence="11" type="ORF">C2E20_0705</name>
</gene>